<evidence type="ECO:0008006" key="4">
    <source>
        <dbReference type="Google" id="ProtNLM"/>
    </source>
</evidence>
<organism evidence="2 3">
    <name type="scientific">Rotaria sordida</name>
    <dbReference type="NCBI Taxonomy" id="392033"/>
    <lineage>
        <taxon>Eukaryota</taxon>
        <taxon>Metazoa</taxon>
        <taxon>Spiralia</taxon>
        <taxon>Gnathifera</taxon>
        <taxon>Rotifera</taxon>
        <taxon>Eurotatoria</taxon>
        <taxon>Bdelloidea</taxon>
        <taxon>Philodinida</taxon>
        <taxon>Philodinidae</taxon>
        <taxon>Rotaria</taxon>
    </lineage>
</organism>
<protein>
    <recommendedName>
        <fullName evidence="4">Peptidase S9A N-terminal domain-containing protein</fullName>
    </recommendedName>
</protein>
<name>A0A820JKE7_9BILA</name>
<dbReference type="SUPFAM" id="SSF50993">
    <property type="entry name" value="Peptidase/esterase 'gauge' domain"/>
    <property type="match status" value="1"/>
</dbReference>
<feature type="region of interest" description="Disordered" evidence="1">
    <location>
        <begin position="1"/>
        <end position="23"/>
    </location>
</feature>
<dbReference type="InterPro" id="IPR029058">
    <property type="entry name" value="AB_hydrolase_fold"/>
</dbReference>
<accession>A0A820JKE7</accession>
<dbReference type="Gene3D" id="3.40.50.1820">
    <property type="entry name" value="alpha/beta hydrolase"/>
    <property type="match status" value="1"/>
</dbReference>
<evidence type="ECO:0000256" key="1">
    <source>
        <dbReference type="SAM" id="MobiDB-lite"/>
    </source>
</evidence>
<evidence type="ECO:0000313" key="3">
    <source>
        <dbReference type="Proteomes" id="UP000663874"/>
    </source>
</evidence>
<dbReference type="AlphaFoldDB" id="A0A820JKE7"/>
<gene>
    <name evidence="2" type="ORF">FNK824_LOCUS41548</name>
</gene>
<comment type="caution">
    <text evidence="2">The sequence shown here is derived from an EMBL/GenBank/DDBJ whole genome shotgun (WGS) entry which is preliminary data.</text>
</comment>
<proteinExistence type="predicted"/>
<sequence length="40" mass="4627">MSYPITYPSVRRDPSVSDTYCDKSSSSVIVNDPYRWLEDP</sequence>
<evidence type="ECO:0000313" key="2">
    <source>
        <dbReference type="EMBL" id="CAF4327209.1"/>
    </source>
</evidence>
<feature type="non-terminal residue" evidence="2">
    <location>
        <position position="40"/>
    </location>
</feature>
<reference evidence="2" key="1">
    <citation type="submission" date="2021-02" db="EMBL/GenBank/DDBJ databases">
        <authorList>
            <person name="Nowell W R."/>
        </authorList>
    </citation>
    <scope>NUCLEOTIDE SEQUENCE</scope>
</reference>
<dbReference type="Proteomes" id="UP000663874">
    <property type="component" value="Unassembled WGS sequence"/>
</dbReference>
<dbReference type="EMBL" id="CAJOBE010041343">
    <property type="protein sequence ID" value="CAF4327209.1"/>
    <property type="molecule type" value="Genomic_DNA"/>
</dbReference>